<dbReference type="Proteomes" id="UP000236910">
    <property type="component" value="Unassembled WGS sequence"/>
</dbReference>
<dbReference type="InterPro" id="IPR036640">
    <property type="entry name" value="ABC1_TM_sf"/>
</dbReference>
<proteinExistence type="predicted"/>
<dbReference type="Gene3D" id="1.20.1560.10">
    <property type="entry name" value="ABC transporter type 1, transmembrane domain"/>
    <property type="match status" value="1"/>
</dbReference>
<evidence type="ECO:0000256" key="3">
    <source>
        <dbReference type="ARBA" id="ARBA00022989"/>
    </source>
</evidence>
<dbReference type="GO" id="GO:0016887">
    <property type="term" value="F:ATP hydrolysis activity"/>
    <property type="evidence" value="ECO:0007669"/>
    <property type="project" value="InterPro"/>
</dbReference>
<dbReference type="EMBL" id="PNIX01000177">
    <property type="protein sequence ID" value="PMP82763.1"/>
    <property type="molecule type" value="Genomic_DNA"/>
</dbReference>
<feature type="transmembrane region" description="Helical" evidence="5">
    <location>
        <begin position="237"/>
        <end position="262"/>
    </location>
</feature>
<sequence length="407" mass="46795">MKTLKEYFKKEFLRYIAIVSLLIIVDFAQVYLPQFTRFAIDSISQKNINNLIKFSIYIIILAFGIVSLRFVYQSLLRKAVLSFDYELKNKIFENFVFFKRKVLEKFEIGDLMSRVTNDTQAVRMFLIMGFLAIIDVFVLGITTFVFMARMNLKLTIAVSLPLLFLFPLALNFGTKIHKIYKRINMIFADMSVRVRELVNGIRVIKAFVKEQYFTRIFHNVNQEYLKENMRLVKLDGFFDPIVSFMINTANLILIFYGGILYIKGIVGMGTIAAFFQYIQTLTWPMMAVGFSIALYQRATASLSRIEEVLNQPKEKLGKLISNIDRIHIKDLSFSFDGNIEVLKGISLNINKGEVIGITGAPGSGKTTLINLLLKIVDAKRGSIYYDGVDINDISFESIKKIFAYVFY</sequence>
<keyword evidence="3 5" id="KW-1133">Transmembrane helix</keyword>
<dbReference type="PROSITE" id="PS50929">
    <property type="entry name" value="ABC_TM1F"/>
    <property type="match status" value="1"/>
</dbReference>
<feature type="transmembrane region" description="Helical" evidence="5">
    <location>
        <begin position="12"/>
        <end position="32"/>
    </location>
</feature>
<evidence type="ECO:0000256" key="4">
    <source>
        <dbReference type="ARBA" id="ARBA00023136"/>
    </source>
</evidence>
<evidence type="ECO:0000313" key="8">
    <source>
        <dbReference type="Proteomes" id="UP000236910"/>
    </source>
</evidence>
<dbReference type="Pfam" id="PF00664">
    <property type="entry name" value="ABC_membrane"/>
    <property type="match status" value="1"/>
</dbReference>
<evidence type="ECO:0000313" key="7">
    <source>
        <dbReference type="EMBL" id="PMP82763.1"/>
    </source>
</evidence>
<dbReference type="SUPFAM" id="SSF90123">
    <property type="entry name" value="ABC transporter transmembrane region"/>
    <property type="match status" value="1"/>
</dbReference>
<dbReference type="PANTHER" id="PTHR24221:SF654">
    <property type="entry name" value="ATP-BINDING CASSETTE SUB-FAMILY B MEMBER 6"/>
    <property type="match status" value="1"/>
</dbReference>
<dbReference type="InterPro" id="IPR011527">
    <property type="entry name" value="ABC1_TM_dom"/>
</dbReference>
<organism evidence="7 8">
    <name type="scientific">Caldisericum exile</name>
    <dbReference type="NCBI Taxonomy" id="693075"/>
    <lineage>
        <taxon>Bacteria</taxon>
        <taxon>Pseudomonadati</taxon>
        <taxon>Caldisericota/Cryosericota group</taxon>
        <taxon>Caldisericota</taxon>
        <taxon>Caldisericia</taxon>
        <taxon>Caldisericales</taxon>
        <taxon>Caldisericaceae</taxon>
        <taxon>Caldisericum</taxon>
    </lineage>
</organism>
<dbReference type="GO" id="GO:0005886">
    <property type="term" value="C:plasma membrane"/>
    <property type="evidence" value="ECO:0007669"/>
    <property type="project" value="UniProtKB-SubCell"/>
</dbReference>
<dbReference type="SUPFAM" id="SSF52540">
    <property type="entry name" value="P-loop containing nucleoside triphosphate hydrolases"/>
    <property type="match status" value="1"/>
</dbReference>
<dbReference type="Pfam" id="PF00005">
    <property type="entry name" value="ABC_tran"/>
    <property type="match status" value="1"/>
</dbReference>
<dbReference type="AlphaFoldDB" id="A0A2J6X6Z1"/>
<dbReference type="CDD" id="cd18541">
    <property type="entry name" value="ABC_6TM_TmrB_like"/>
    <property type="match status" value="1"/>
</dbReference>
<evidence type="ECO:0000259" key="6">
    <source>
        <dbReference type="PROSITE" id="PS50929"/>
    </source>
</evidence>
<name>A0A2J6X6Z1_9BACT</name>
<dbReference type="Gene3D" id="3.40.50.300">
    <property type="entry name" value="P-loop containing nucleotide triphosphate hydrolases"/>
    <property type="match status" value="1"/>
</dbReference>
<keyword evidence="2 5" id="KW-0812">Transmembrane</keyword>
<dbReference type="GO" id="GO:0140359">
    <property type="term" value="F:ABC-type transporter activity"/>
    <property type="evidence" value="ECO:0007669"/>
    <property type="project" value="InterPro"/>
</dbReference>
<evidence type="ECO:0000256" key="1">
    <source>
        <dbReference type="ARBA" id="ARBA00004651"/>
    </source>
</evidence>
<dbReference type="PANTHER" id="PTHR24221">
    <property type="entry name" value="ATP-BINDING CASSETTE SUB-FAMILY B"/>
    <property type="match status" value="1"/>
</dbReference>
<comment type="caution">
    <text evidence="7">The sequence shown here is derived from an EMBL/GenBank/DDBJ whole genome shotgun (WGS) entry which is preliminary data.</text>
</comment>
<evidence type="ECO:0000256" key="5">
    <source>
        <dbReference type="SAM" id="Phobius"/>
    </source>
</evidence>
<reference evidence="7 8" key="1">
    <citation type="submission" date="2018-01" db="EMBL/GenBank/DDBJ databases">
        <title>Metagenomic assembled genomes from two thermal pools in the Uzon Caldera, Kamchatka, Russia.</title>
        <authorList>
            <person name="Wilkins L."/>
            <person name="Ettinger C."/>
        </authorList>
    </citation>
    <scope>NUCLEOTIDE SEQUENCE [LARGE SCALE GENOMIC DNA]</scope>
    <source>
        <strain evidence="7">ARK-10</strain>
    </source>
</reference>
<dbReference type="GO" id="GO:0005524">
    <property type="term" value="F:ATP binding"/>
    <property type="evidence" value="ECO:0007669"/>
    <property type="project" value="InterPro"/>
</dbReference>
<gene>
    <name evidence="7" type="ORF">C0175_03050</name>
</gene>
<feature type="transmembrane region" description="Helical" evidence="5">
    <location>
        <begin position="124"/>
        <end position="148"/>
    </location>
</feature>
<evidence type="ECO:0000256" key="2">
    <source>
        <dbReference type="ARBA" id="ARBA00022692"/>
    </source>
</evidence>
<feature type="transmembrane region" description="Helical" evidence="5">
    <location>
        <begin position="52"/>
        <end position="72"/>
    </location>
</feature>
<dbReference type="InterPro" id="IPR039421">
    <property type="entry name" value="Type_1_exporter"/>
</dbReference>
<dbReference type="InterPro" id="IPR003439">
    <property type="entry name" value="ABC_transporter-like_ATP-bd"/>
</dbReference>
<feature type="domain" description="ABC transmembrane type-1" evidence="6">
    <location>
        <begin position="16"/>
        <end position="297"/>
    </location>
</feature>
<dbReference type="InterPro" id="IPR027417">
    <property type="entry name" value="P-loop_NTPase"/>
</dbReference>
<keyword evidence="4 5" id="KW-0472">Membrane</keyword>
<feature type="non-terminal residue" evidence="7">
    <location>
        <position position="407"/>
    </location>
</feature>
<accession>A0A2J6X6Z1</accession>
<comment type="subcellular location">
    <subcellularLocation>
        <location evidence="1">Cell membrane</location>
        <topology evidence="1">Multi-pass membrane protein</topology>
    </subcellularLocation>
</comment>
<feature type="transmembrane region" description="Helical" evidence="5">
    <location>
        <begin position="274"/>
        <end position="295"/>
    </location>
</feature>
<feature type="transmembrane region" description="Helical" evidence="5">
    <location>
        <begin position="154"/>
        <end position="173"/>
    </location>
</feature>
<protein>
    <recommendedName>
        <fullName evidence="6">ABC transmembrane type-1 domain-containing protein</fullName>
    </recommendedName>
</protein>